<sequence>MPKPRTKRGSGREARKRKNAEEGDYIEEIETKRARVDGDDIDHNHSHHHNGYDRQDEAASAGDNGFAHHEEEPAEREFFGMLADEEQEYFRRADEMLELNQFPTPEDRALFLDSVYEEAKGKELKVASSQSCSRLMERLIQLATTAQKKRLFEAFGGHFLSLVQHRFASHCCEALFLRSAGVVSQELAGFVLDTTGAVEEDAQEPENSMENLFLATLDELEGSLGSLMTDRFASHALRVLLLVLSGRPLEDAASKTLIKSKKKERVFVAGSALVDEQNQGVRAVPASFAAAVTKIIRDATSSMDASSLRVLATHPIGNPTLQLFLELDLSLNKAENKAAEKQIDDADAAAAAQNKQPTLLFQLLPGAPQSLYEESSEATEQINGMIYDPIGSRLVETIVTHAPGKVFKALNQNIMLPRIQGYVRNDVACYPAIKVLQRIGKDQLVEAVAKIGPTVPQLVEKHRYNVLKTLFERCAARGLTEEVKQLMKGLREGCGAQPADLVTTLCSLDSDDKDDDDAAKKKKKNITQLSKNEYAIQSHGAQLLTTLLAIPGPAKGVQESLSALPPALLLRLATTSLPTATLVTTALKTPSANAVFQKSTVHALAPQHVAALAVSLNGHNIVVAMAELPTRGRDYSVPAHVKDGVMQALGDAEATLRDCWMGRSAWRAWRGDLWKTRRHDWKAWIKDMVADESQQVTSVHKNGGARAGKRREN</sequence>
<dbReference type="FunCoup" id="G3JIX6">
    <property type="interactions" value="854"/>
</dbReference>
<evidence type="ECO:0000313" key="10">
    <source>
        <dbReference type="Proteomes" id="UP000001610"/>
    </source>
</evidence>
<feature type="compositionally biased region" description="Basic and acidic residues" evidence="8">
    <location>
        <begin position="29"/>
        <end position="57"/>
    </location>
</feature>
<dbReference type="AlphaFoldDB" id="G3JIX6"/>
<dbReference type="GO" id="GO:0000056">
    <property type="term" value="P:ribosomal small subunit export from nucleus"/>
    <property type="evidence" value="ECO:0007669"/>
    <property type="project" value="TreeGrafter"/>
</dbReference>
<dbReference type="Pfam" id="PF22493">
    <property type="entry name" value="PUF_NOP9"/>
    <property type="match status" value="1"/>
</dbReference>
<evidence type="ECO:0000256" key="3">
    <source>
        <dbReference type="ARBA" id="ARBA00022737"/>
    </source>
</evidence>
<dbReference type="Proteomes" id="UP000001610">
    <property type="component" value="Unassembled WGS sequence"/>
</dbReference>
<dbReference type="OrthoDB" id="392571at2759"/>
<accession>G3JIX6</accession>
<dbReference type="STRING" id="983644.G3JIX6"/>
<protein>
    <recommendedName>
        <fullName evidence="2">Nucleolar protein 9</fullName>
    </recommendedName>
    <alternativeName>
        <fullName evidence="5 6">Pumilio domain-containing protein NOP9</fullName>
    </alternativeName>
</protein>
<organism evidence="9 10">
    <name type="scientific">Cordyceps militaris (strain CM01)</name>
    <name type="common">Caterpillar fungus</name>
    <dbReference type="NCBI Taxonomy" id="983644"/>
    <lineage>
        <taxon>Eukaryota</taxon>
        <taxon>Fungi</taxon>
        <taxon>Dikarya</taxon>
        <taxon>Ascomycota</taxon>
        <taxon>Pezizomycotina</taxon>
        <taxon>Sordariomycetes</taxon>
        <taxon>Hypocreomycetidae</taxon>
        <taxon>Hypocreales</taxon>
        <taxon>Cordycipitaceae</taxon>
        <taxon>Cordyceps</taxon>
    </lineage>
</organism>
<evidence type="ECO:0000256" key="5">
    <source>
        <dbReference type="ARBA" id="ARBA00030932"/>
    </source>
</evidence>
<dbReference type="Gene3D" id="1.25.10.10">
    <property type="entry name" value="Leucine-rich Repeat Variant"/>
    <property type="match status" value="2"/>
</dbReference>
<dbReference type="InterPro" id="IPR016024">
    <property type="entry name" value="ARM-type_fold"/>
</dbReference>
<dbReference type="EMBL" id="JH126402">
    <property type="protein sequence ID" value="EGX91970.1"/>
    <property type="molecule type" value="Genomic_DNA"/>
</dbReference>
<dbReference type="eggNOG" id="KOG2188">
    <property type="taxonomic scope" value="Eukaryota"/>
</dbReference>
<dbReference type="GeneID" id="18168145"/>
<dbReference type="VEuPathDB" id="FungiDB:CCM_06130"/>
<reference evidence="9 10" key="1">
    <citation type="journal article" date="2011" name="Genome Biol.">
        <title>Genome sequence of the insect pathogenic fungus Cordyceps militaris, a valued traditional Chinese medicine.</title>
        <authorList>
            <person name="Zheng P."/>
            <person name="Xia Y."/>
            <person name="Xiao G."/>
            <person name="Xiong C."/>
            <person name="Hu X."/>
            <person name="Zhang S."/>
            <person name="Zheng H."/>
            <person name="Huang Y."/>
            <person name="Zhou Y."/>
            <person name="Wang S."/>
            <person name="Zhao G.P."/>
            <person name="Liu X."/>
            <person name="St Leger R.J."/>
            <person name="Wang C."/>
        </authorList>
    </citation>
    <scope>NUCLEOTIDE SEQUENCE [LARGE SCALE GENOMIC DNA]</scope>
    <source>
        <strain evidence="9 10">CM01</strain>
    </source>
</reference>
<dbReference type="RefSeq" id="XP_006671334.1">
    <property type="nucleotide sequence ID" value="XM_006671271.1"/>
</dbReference>
<comment type="subcellular location">
    <subcellularLocation>
        <location evidence="1">Nucleus</location>
        <location evidence="1">Nucleolus</location>
    </subcellularLocation>
</comment>
<dbReference type="PANTHER" id="PTHR13102:SF0">
    <property type="entry name" value="NUCLEOLAR PROTEIN 9"/>
    <property type="match status" value="1"/>
</dbReference>
<dbReference type="OMA" id="WIKDMVA"/>
<feature type="coiled-coil region" evidence="7">
    <location>
        <begin position="329"/>
        <end position="356"/>
    </location>
</feature>
<evidence type="ECO:0000313" key="9">
    <source>
        <dbReference type="EMBL" id="EGX91970.1"/>
    </source>
</evidence>
<evidence type="ECO:0000256" key="6">
    <source>
        <dbReference type="ARBA" id="ARBA00031929"/>
    </source>
</evidence>
<dbReference type="InterPro" id="IPR001313">
    <property type="entry name" value="Pumilio_RNA-bd_rpt"/>
</dbReference>
<proteinExistence type="predicted"/>
<dbReference type="GO" id="GO:0030686">
    <property type="term" value="C:90S preribosome"/>
    <property type="evidence" value="ECO:0007669"/>
    <property type="project" value="TreeGrafter"/>
</dbReference>
<evidence type="ECO:0000256" key="2">
    <source>
        <dbReference type="ARBA" id="ARBA00016427"/>
    </source>
</evidence>
<name>G3JIX6_CORMM</name>
<dbReference type="HOGENOM" id="CLU_008720_1_1_1"/>
<keyword evidence="10" id="KW-1185">Reference proteome</keyword>
<keyword evidence="3" id="KW-0677">Repeat</keyword>
<dbReference type="InParanoid" id="G3JIX6"/>
<dbReference type="SUPFAM" id="SSF48371">
    <property type="entry name" value="ARM repeat"/>
    <property type="match status" value="1"/>
</dbReference>
<dbReference type="GO" id="GO:0000447">
    <property type="term" value="P:endonucleolytic cleavage in ITS1 to separate SSU-rRNA from 5.8S rRNA and LSU-rRNA from tricistronic rRNA transcript (SSU-rRNA, 5.8S rRNA, LSU-rRNA)"/>
    <property type="evidence" value="ECO:0007669"/>
    <property type="project" value="TreeGrafter"/>
</dbReference>
<gene>
    <name evidence="9" type="ORF">CCM_06130</name>
</gene>
<dbReference type="InterPro" id="IPR040000">
    <property type="entry name" value="NOP9"/>
</dbReference>
<evidence type="ECO:0000256" key="7">
    <source>
        <dbReference type="SAM" id="Coils"/>
    </source>
</evidence>
<dbReference type="GO" id="GO:0003723">
    <property type="term" value="F:RNA binding"/>
    <property type="evidence" value="ECO:0007669"/>
    <property type="project" value="InterPro"/>
</dbReference>
<keyword evidence="7" id="KW-0175">Coiled coil</keyword>
<feature type="region of interest" description="Disordered" evidence="8">
    <location>
        <begin position="1"/>
        <end position="67"/>
    </location>
</feature>
<evidence type="ECO:0000256" key="4">
    <source>
        <dbReference type="ARBA" id="ARBA00024893"/>
    </source>
</evidence>
<evidence type="ECO:0000256" key="8">
    <source>
        <dbReference type="SAM" id="MobiDB-lite"/>
    </source>
</evidence>
<dbReference type="GO" id="GO:0030688">
    <property type="term" value="C:preribosome, small subunit precursor"/>
    <property type="evidence" value="ECO:0007669"/>
    <property type="project" value="TreeGrafter"/>
</dbReference>
<feature type="compositionally biased region" description="Basic residues" evidence="8">
    <location>
        <begin position="1"/>
        <end position="18"/>
    </location>
</feature>
<dbReference type="KEGG" id="cmt:CCM_06130"/>
<dbReference type="GO" id="GO:0000472">
    <property type="term" value="P:endonucleolytic cleavage to generate mature 5'-end of SSU-rRNA from (SSU-rRNA, 5.8S rRNA, LSU-rRNA)"/>
    <property type="evidence" value="ECO:0007669"/>
    <property type="project" value="TreeGrafter"/>
</dbReference>
<evidence type="ECO:0000256" key="1">
    <source>
        <dbReference type="ARBA" id="ARBA00004604"/>
    </source>
</evidence>
<dbReference type="GO" id="GO:0000480">
    <property type="term" value="P:endonucleolytic cleavage in 5'-ETS of tricistronic rRNA transcript (SSU-rRNA, 5.8S rRNA, LSU-rRNA)"/>
    <property type="evidence" value="ECO:0007669"/>
    <property type="project" value="TreeGrafter"/>
</dbReference>
<dbReference type="PANTHER" id="PTHR13102">
    <property type="entry name" value="NUCLEOLAR PROTEIN 9"/>
    <property type="match status" value="1"/>
</dbReference>
<dbReference type="SMART" id="SM00025">
    <property type="entry name" value="Pumilio"/>
    <property type="match status" value="4"/>
</dbReference>
<comment type="function">
    <text evidence="4">RNA-binding nucleolar protein required for pre-rRNA processing. Involved in production of 18S rRNA and assembly of small ribosomal subunit.</text>
</comment>
<dbReference type="InterPro" id="IPR011989">
    <property type="entry name" value="ARM-like"/>
</dbReference>
<dbReference type="GO" id="GO:0005730">
    <property type="term" value="C:nucleolus"/>
    <property type="evidence" value="ECO:0007669"/>
    <property type="project" value="UniProtKB-SubCell"/>
</dbReference>